<evidence type="ECO:0000259" key="4">
    <source>
        <dbReference type="PROSITE" id="PS51819"/>
    </source>
</evidence>
<sequence length="285" mass="30829">MTETLAADTRMGRLELRVRDLGAQLAYYADGIGLTPLTDEQGAVTLGLAGVPVVRLTESKDLRPARPGAAGLFHTAVVYRDEQALAATLVSMFTKYPQTYAGSGDHLVSQAFYFTDPEGNGVELYHDRPRESWTWTHGQVAMDTLALDPARFVNDHLGGLDPASLPDATGQLGHVHLSVGDIRSARDFYVSALGFEETLTFHGSALFVSAGGYHHHMAMNVWNSRGAGPRDHTLGMGVVDILVPTADELGRAVERLTFAGHATRHDGRTLSVLDPWNNEIRLAVG</sequence>
<dbReference type="InterPro" id="IPR037523">
    <property type="entry name" value="VOC_core"/>
</dbReference>
<dbReference type="PROSITE" id="PS00934">
    <property type="entry name" value="GLYOXALASE_I_1"/>
    <property type="match status" value="1"/>
</dbReference>
<dbReference type="PANTHER" id="PTHR43279:SF1">
    <property type="entry name" value="CATECHOL-2,3-DIOXYGENASE"/>
    <property type="match status" value="1"/>
</dbReference>
<accession>A0ABX8SH44</accession>
<evidence type="ECO:0000256" key="3">
    <source>
        <dbReference type="RuleBase" id="RU000683"/>
    </source>
</evidence>
<comment type="cofactor">
    <cofactor evidence="3">
        <name>Fe(2+)</name>
        <dbReference type="ChEBI" id="CHEBI:29033"/>
    </cofactor>
</comment>
<dbReference type="EMBL" id="CP079216">
    <property type="protein sequence ID" value="QXT62600.1"/>
    <property type="molecule type" value="Genomic_DNA"/>
</dbReference>
<keyword evidence="6" id="KW-1185">Reference proteome</keyword>
<proteinExistence type="inferred from homology"/>
<keyword evidence="3" id="KW-0560">Oxidoreductase</keyword>
<organism evidence="5 6">
    <name type="scientific">Tessaracoccus palaemonis</name>
    <dbReference type="NCBI Taxonomy" id="2829499"/>
    <lineage>
        <taxon>Bacteria</taxon>
        <taxon>Bacillati</taxon>
        <taxon>Actinomycetota</taxon>
        <taxon>Actinomycetes</taxon>
        <taxon>Propionibacteriales</taxon>
        <taxon>Propionibacteriaceae</taxon>
        <taxon>Tessaracoccus</taxon>
    </lineage>
</organism>
<dbReference type="InterPro" id="IPR000486">
    <property type="entry name" value="Xdiol_ring_cleave_dOase_1/2"/>
</dbReference>
<evidence type="ECO:0000256" key="1">
    <source>
        <dbReference type="ARBA" id="ARBA00022723"/>
    </source>
</evidence>
<dbReference type="PROSITE" id="PS00082">
    <property type="entry name" value="EXTRADIOL_DIOXYGENAS"/>
    <property type="match status" value="1"/>
</dbReference>
<gene>
    <name evidence="5" type="ORF">KDB89_12800</name>
</gene>
<protein>
    <submittedName>
        <fullName evidence="5">VOC family protein</fullName>
    </submittedName>
</protein>
<comment type="similarity">
    <text evidence="3">Belongs to the extradiol ring-cleavage dioxygenase family.</text>
</comment>
<dbReference type="Proteomes" id="UP000824504">
    <property type="component" value="Chromosome"/>
</dbReference>
<dbReference type="PROSITE" id="PS51819">
    <property type="entry name" value="VOC"/>
    <property type="match status" value="2"/>
</dbReference>
<keyword evidence="3" id="KW-0058">Aromatic hydrocarbons catabolism</keyword>
<dbReference type="RefSeq" id="WP_219081643.1">
    <property type="nucleotide sequence ID" value="NZ_CP079216.1"/>
</dbReference>
<keyword evidence="1" id="KW-0479">Metal-binding</keyword>
<feature type="domain" description="VOC" evidence="4">
    <location>
        <begin position="171"/>
        <end position="285"/>
    </location>
</feature>
<dbReference type="InterPro" id="IPR018146">
    <property type="entry name" value="Glyoxalase_1_CS"/>
</dbReference>
<dbReference type="InterPro" id="IPR004360">
    <property type="entry name" value="Glyas_Fos-R_dOase_dom"/>
</dbReference>
<evidence type="ECO:0000313" key="5">
    <source>
        <dbReference type="EMBL" id="QXT62600.1"/>
    </source>
</evidence>
<keyword evidence="3" id="KW-0223">Dioxygenase</keyword>
<name>A0ABX8SH44_9ACTN</name>
<dbReference type="PANTHER" id="PTHR43279">
    <property type="entry name" value="CATECHOL-2,3-DIOXYGENASE"/>
    <property type="match status" value="1"/>
</dbReference>
<evidence type="ECO:0000256" key="2">
    <source>
        <dbReference type="ARBA" id="ARBA00023004"/>
    </source>
</evidence>
<keyword evidence="2 3" id="KW-0408">Iron</keyword>
<evidence type="ECO:0000313" key="6">
    <source>
        <dbReference type="Proteomes" id="UP000824504"/>
    </source>
</evidence>
<feature type="domain" description="VOC" evidence="4">
    <location>
        <begin position="10"/>
        <end position="127"/>
    </location>
</feature>
<reference evidence="5 6" key="1">
    <citation type="submission" date="2021-07" db="EMBL/GenBank/DDBJ databases">
        <title>complete genome sequencing of Tessaracoccus sp.J1M15.</title>
        <authorList>
            <person name="Bae J.-W."/>
            <person name="Kim D.-y."/>
        </authorList>
    </citation>
    <scope>NUCLEOTIDE SEQUENCE [LARGE SCALE GENOMIC DNA]</scope>
    <source>
        <strain evidence="5 6">J1M15</strain>
    </source>
</reference>
<dbReference type="Pfam" id="PF00903">
    <property type="entry name" value="Glyoxalase"/>
    <property type="match status" value="1"/>
</dbReference>